<dbReference type="EMBL" id="SCWF01000006">
    <property type="protein sequence ID" value="TDM13958.1"/>
    <property type="molecule type" value="Genomic_DNA"/>
</dbReference>
<dbReference type="OrthoDB" id="2417461at2"/>
<dbReference type="AlphaFoldDB" id="A0A4R6BZW5"/>
<sequence>MKNILFWLYVVLSVLLIGFGYIYWQSTVSARQTSQTDMKTITFKDKALQDIYRQNKEMNITVLSTPYQVSDDDQSLVQMLRDQYPALRIKEQMIKTASDKIDVDKIKDTEPDIVLLDALTLNDFTEKIPAEAHNKQLAQIIDDLTSDHIEVRTIGTRPSTDQAFKRYQIEEEDYFKDSKTYYAQSKKWPKAELADSYDSQTELLTARGLDSWYSHITDYLFKK</sequence>
<evidence type="ECO:0000256" key="1">
    <source>
        <dbReference type="SAM" id="Phobius"/>
    </source>
</evidence>
<name>A0A4R6BZW5_9STAP</name>
<feature type="transmembrane region" description="Helical" evidence="1">
    <location>
        <begin position="6"/>
        <end position="24"/>
    </location>
</feature>
<accession>A0A4R6BZW5</accession>
<comment type="caution">
    <text evidence="2">The sequence shown here is derived from an EMBL/GenBank/DDBJ whole genome shotgun (WGS) entry which is preliminary data.</text>
</comment>
<evidence type="ECO:0000313" key="3">
    <source>
        <dbReference type="Proteomes" id="UP000294843"/>
    </source>
</evidence>
<reference evidence="2 3" key="1">
    <citation type="submission" date="2019-01" db="EMBL/GenBank/DDBJ databases">
        <title>Draft genome sequences of the type strains of six Macrococcus species.</title>
        <authorList>
            <person name="Mazhar S."/>
            <person name="Altermann E."/>
            <person name="Hill C."/>
            <person name="Mcauliffe O."/>
        </authorList>
    </citation>
    <scope>NUCLEOTIDE SEQUENCE [LARGE SCALE GENOMIC DNA]</scope>
    <source>
        <strain evidence="2 3">ATCC 51825</strain>
    </source>
</reference>
<protein>
    <recommendedName>
        <fullName evidence="4">SGNH/GDSL hydrolase family protein</fullName>
    </recommendedName>
</protein>
<keyword evidence="1" id="KW-0472">Membrane</keyword>
<proteinExistence type="predicted"/>
<evidence type="ECO:0000313" key="2">
    <source>
        <dbReference type="EMBL" id="TDM13958.1"/>
    </source>
</evidence>
<dbReference type="Proteomes" id="UP000294843">
    <property type="component" value="Unassembled WGS sequence"/>
</dbReference>
<evidence type="ECO:0008006" key="4">
    <source>
        <dbReference type="Google" id="ProtNLM"/>
    </source>
</evidence>
<gene>
    <name evidence="2" type="ORF">ERX55_06805</name>
</gene>
<organism evidence="2 3">
    <name type="scientific">Macrococcus bovicus</name>
    <dbReference type="NCBI Taxonomy" id="69968"/>
    <lineage>
        <taxon>Bacteria</taxon>
        <taxon>Bacillati</taxon>
        <taxon>Bacillota</taxon>
        <taxon>Bacilli</taxon>
        <taxon>Bacillales</taxon>
        <taxon>Staphylococcaceae</taxon>
        <taxon>Macrococcus</taxon>
    </lineage>
</organism>
<keyword evidence="1" id="KW-0812">Transmembrane</keyword>
<dbReference type="RefSeq" id="WP_133451819.1">
    <property type="nucleotide sequence ID" value="NZ_SCWF01000006.1"/>
</dbReference>
<keyword evidence="1" id="KW-1133">Transmembrane helix</keyword>
<keyword evidence="3" id="KW-1185">Reference proteome</keyword>